<dbReference type="GeneID" id="66070720"/>
<dbReference type="RefSeq" id="XP_043016306.1">
    <property type="nucleotide sequence ID" value="XM_043147596.1"/>
</dbReference>
<dbReference type="AlphaFoldDB" id="A0A9P8AFD8"/>
<organism evidence="1 2">
    <name type="scientific">Marasmius oreades</name>
    <name type="common">fairy-ring Marasmius</name>
    <dbReference type="NCBI Taxonomy" id="181124"/>
    <lineage>
        <taxon>Eukaryota</taxon>
        <taxon>Fungi</taxon>
        <taxon>Dikarya</taxon>
        <taxon>Basidiomycota</taxon>
        <taxon>Agaricomycotina</taxon>
        <taxon>Agaricomycetes</taxon>
        <taxon>Agaricomycetidae</taxon>
        <taxon>Agaricales</taxon>
        <taxon>Marasmiineae</taxon>
        <taxon>Marasmiaceae</taxon>
        <taxon>Marasmius</taxon>
    </lineage>
</organism>
<accession>A0A9P8AFD8</accession>
<protein>
    <submittedName>
        <fullName evidence="1">Uncharacterized protein</fullName>
    </submittedName>
</protein>
<proteinExistence type="predicted"/>
<dbReference type="Proteomes" id="UP001049176">
    <property type="component" value="Chromosome 1"/>
</dbReference>
<sequence length="122" mass="13523">MLTSVFFIKLSELFRRCILPLSFVRLSALASSSAPETAQTIMLPWFETFLPFLDTPATVRMPHVVSFVSTIDIGIWRISNPSTLCVLLLATRSNELPLAATSEQCAMEARVACSPIYELSPK</sequence>
<comment type="caution">
    <text evidence="1">The sequence shown here is derived from an EMBL/GenBank/DDBJ whole genome shotgun (WGS) entry which is preliminary data.</text>
</comment>
<evidence type="ECO:0000313" key="1">
    <source>
        <dbReference type="EMBL" id="KAG7099836.1"/>
    </source>
</evidence>
<evidence type="ECO:0000313" key="2">
    <source>
        <dbReference type="Proteomes" id="UP001049176"/>
    </source>
</evidence>
<reference evidence="1" key="1">
    <citation type="journal article" date="2021" name="Genome Biol. Evol.">
        <title>The assembled and annotated genome of the fairy-ring fungus Marasmius oreades.</title>
        <authorList>
            <person name="Hiltunen M."/>
            <person name="Ament-Velasquez S.L."/>
            <person name="Johannesson H."/>
        </authorList>
    </citation>
    <scope>NUCLEOTIDE SEQUENCE</scope>
    <source>
        <strain evidence="1">03SP1</strain>
    </source>
</reference>
<keyword evidence="2" id="KW-1185">Reference proteome</keyword>
<gene>
    <name evidence="1" type="ORF">E1B28_001644</name>
</gene>
<dbReference type="KEGG" id="more:E1B28_001644"/>
<name>A0A9P8AFD8_9AGAR</name>
<dbReference type="EMBL" id="CM032181">
    <property type="protein sequence ID" value="KAG7099836.1"/>
    <property type="molecule type" value="Genomic_DNA"/>
</dbReference>